<dbReference type="PANTHER" id="PTHR36174">
    <property type="entry name" value="LIPID II:GLYCINE GLYCYLTRANSFERASE"/>
    <property type="match status" value="1"/>
</dbReference>
<organism evidence="9 10">
    <name type="scientific">Aeriscardovia aeriphila</name>
    <dbReference type="NCBI Taxonomy" id="218139"/>
    <lineage>
        <taxon>Bacteria</taxon>
        <taxon>Bacillati</taxon>
        <taxon>Actinomycetota</taxon>
        <taxon>Actinomycetes</taxon>
        <taxon>Bifidobacteriales</taxon>
        <taxon>Bifidobacteriaceae</taxon>
        <taxon>Aeriscardovia</taxon>
    </lineage>
</organism>
<sequence>MLQGVPVWRVSARYNEVFATATYRSTYGVLMSSLQFTEISPQDLDSFSASLPQGNFQQTSQMAAMRRSQGTQVEILAVKREGTVVAACVLETYHSRLSTFSVVHNGPLLDYHDEELVTFFFTQLQQRARKNGASQLEIIPETIYNLRNSDGSLMGDGFSAAGHDAGDDVPAASHDAGDGSSRPAISPVAFAREPEIATLEKLGFKHSGFTVGYTTIPRWRYLKDLSTIADEKALLASYSKNTRRNVKIAAKSGVTVRAIGRDELPIFHHLCELASEKQGFDNRPLEYFQALYDNLGDKAQFMLATLDLKYYLEQWEAKKQKAEAEIARLQALLATSRYPESVHKKIATAQKTLTACENRIARAHEYIEQDGTTVDISAAMFVWHPRQAFYLFSGSDEKYAKFYGPTALQHWVMTESLKRGLMSYNFYGIDGVFNDPNSQGHGVLEFKQGFQGYVAEMTGQFSVVLKPVTYAMKQIAHHLLGR</sequence>
<gene>
    <name evidence="9" type="ORF">AEAE_0051</name>
</gene>
<dbReference type="Proteomes" id="UP000228976">
    <property type="component" value="Unassembled WGS sequence"/>
</dbReference>
<dbReference type="GO" id="GO:0071555">
    <property type="term" value="P:cell wall organization"/>
    <property type="evidence" value="ECO:0007669"/>
    <property type="project" value="UniProtKB-KW"/>
</dbReference>
<accession>A0A261FC85</accession>
<dbReference type="GO" id="GO:0009252">
    <property type="term" value="P:peptidoglycan biosynthetic process"/>
    <property type="evidence" value="ECO:0007669"/>
    <property type="project" value="UniProtKB-KW"/>
</dbReference>
<dbReference type="SUPFAM" id="SSF55729">
    <property type="entry name" value="Acyl-CoA N-acyltransferases (Nat)"/>
    <property type="match status" value="2"/>
</dbReference>
<keyword evidence="4" id="KW-0133">Cell shape</keyword>
<feature type="region of interest" description="Disordered" evidence="8">
    <location>
        <begin position="164"/>
        <end position="183"/>
    </location>
</feature>
<dbReference type="InterPro" id="IPR016181">
    <property type="entry name" value="Acyl_CoA_acyltransferase"/>
</dbReference>
<dbReference type="PANTHER" id="PTHR36174:SF2">
    <property type="entry name" value="AMINOACYLTRANSFERASE FEMA"/>
    <property type="match status" value="1"/>
</dbReference>
<keyword evidence="3" id="KW-0808">Transferase</keyword>
<comment type="similarity">
    <text evidence="1">Belongs to the FemABX family.</text>
</comment>
<dbReference type="PROSITE" id="PS51191">
    <property type="entry name" value="FEMABX"/>
    <property type="match status" value="1"/>
</dbReference>
<evidence type="ECO:0000256" key="2">
    <source>
        <dbReference type="ARBA" id="ARBA00022490"/>
    </source>
</evidence>
<comment type="caution">
    <text evidence="9">The sequence shown here is derived from an EMBL/GenBank/DDBJ whole genome shotgun (WGS) entry which is preliminary data.</text>
</comment>
<evidence type="ECO:0000313" key="9">
    <source>
        <dbReference type="EMBL" id="OZG56742.1"/>
    </source>
</evidence>
<evidence type="ECO:0000256" key="4">
    <source>
        <dbReference type="ARBA" id="ARBA00022960"/>
    </source>
</evidence>
<keyword evidence="6" id="KW-0012">Acyltransferase</keyword>
<dbReference type="Gene3D" id="3.40.630.30">
    <property type="match status" value="2"/>
</dbReference>
<dbReference type="InterPro" id="IPR003447">
    <property type="entry name" value="FEMABX"/>
</dbReference>
<dbReference type="GO" id="GO:0008360">
    <property type="term" value="P:regulation of cell shape"/>
    <property type="evidence" value="ECO:0007669"/>
    <property type="project" value="UniProtKB-KW"/>
</dbReference>
<dbReference type="Pfam" id="PF02388">
    <property type="entry name" value="FemAB"/>
    <property type="match status" value="2"/>
</dbReference>
<keyword evidence="10" id="KW-1185">Reference proteome</keyword>
<evidence type="ECO:0000256" key="8">
    <source>
        <dbReference type="SAM" id="MobiDB-lite"/>
    </source>
</evidence>
<evidence type="ECO:0000313" key="10">
    <source>
        <dbReference type="Proteomes" id="UP000228976"/>
    </source>
</evidence>
<reference evidence="9 10" key="1">
    <citation type="journal article" date="2017" name="BMC Genomics">
        <title>Comparative genomic and phylogenomic analyses of the Bifidobacteriaceae family.</title>
        <authorList>
            <person name="Lugli G.A."/>
            <person name="Milani C."/>
            <person name="Turroni F."/>
            <person name="Duranti S."/>
            <person name="Mancabelli L."/>
            <person name="Mangifesta M."/>
            <person name="Ferrario C."/>
            <person name="Modesto M."/>
            <person name="Mattarelli P."/>
            <person name="Jiri K."/>
            <person name="van Sinderen D."/>
            <person name="Ventura M."/>
        </authorList>
    </citation>
    <scope>NUCLEOTIDE SEQUENCE [LARGE SCALE GENOMIC DNA]</scope>
    <source>
        <strain evidence="9 10">LMG 21773</strain>
    </source>
</reference>
<evidence type="ECO:0000256" key="5">
    <source>
        <dbReference type="ARBA" id="ARBA00022984"/>
    </source>
</evidence>
<evidence type="ECO:0000256" key="6">
    <source>
        <dbReference type="ARBA" id="ARBA00023315"/>
    </source>
</evidence>
<protein>
    <submittedName>
        <fullName evidence="9">Peptidoglycan bridge formation protein FemAB</fullName>
    </submittedName>
</protein>
<evidence type="ECO:0000256" key="3">
    <source>
        <dbReference type="ARBA" id="ARBA00022679"/>
    </source>
</evidence>
<keyword evidence="7" id="KW-0961">Cell wall biogenesis/degradation</keyword>
<dbReference type="GO" id="GO:0016755">
    <property type="term" value="F:aminoacyltransferase activity"/>
    <property type="evidence" value="ECO:0007669"/>
    <property type="project" value="InterPro"/>
</dbReference>
<dbReference type="EMBL" id="MWWU01000001">
    <property type="protein sequence ID" value="OZG56742.1"/>
    <property type="molecule type" value="Genomic_DNA"/>
</dbReference>
<evidence type="ECO:0000256" key="1">
    <source>
        <dbReference type="ARBA" id="ARBA00009943"/>
    </source>
</evidence>
<name>A0A261FC85_9BIFI</name>
<proteinExistence type="inferred from homology"/>
<dbReference type="AlphaFoldDB" id="A0A261FC85"/>
<evidence type="ECO:0000256" key="7">
    <source>
        <dbReference type="ARBA" id="ARBA00023316"/>
    </source>
</evidence>
<dbReference type="InterPro" id="IPR050644">
    <property type="entry name" value="PG_Glycine_Bridge_Synth"/>
</dbReference>
<keyword evidence="2" id="KW-0963">Cytoplasm</keyword>
<keyword evidence="5" id="KW-0573">Peptidoglycan synthesis</keyword>